<dbReference type="SUPFAM" id="SSF56300">
    <property type="entry name" value="Metallo-dependent phosphatases"/>
    <property type="match status" value="1"/>
</dbReference>
<dbReference type="InterPro" id="IPR029052">
    <property type="entry name" value="Metallo-depent_PP-like"/>
</dbReference>
<name>A0ABZ2IP33_9BACT</name>
<feature type="domain" description="Calcineurin-like phosphoesterase" evidence="1">
    <location>
        <begin position="34"/>
        <end position="146"/>
    </location>
</feature>
<keyword evidence="3" id="KW-1185">Reference proteome</keyword>
<dbReference type="EMBL" id="CP146284">
    <property type="protein sequence ID" value="WWV67770.1"/>
    <property type="molecule type" value="Genomic_DNA"/>
</dbReference>
<reference evidence="2 3" key="1">
    <citation type="submission" date="2024-02" db="EMBL/GenBank/DDBJ databases">
        <title>Whole genome sequencing of Parabacteroides sp. AD58.</title>
        <authorList>
            <person name="Chaplin A.V."/>
            <person name="Pikina A.P."/>
            <person name="Sokolova S.R."/>
            <person name="Korostin D.O."/>
            <person name="Efimov B.A."/>
        </authorList>
    </citation>
    <scope>NUCLEOTIDE SEQUENCE [LARGE SCALE GENOMIC DNA]</scope>
    <source>
        <strain evidence="2 3">AD58</strain>
    </source>
</reference>
<dbReference type="Pfam" id="PF00149">
    <property type="entry name" value="Metallophos"/>
    <property type="match status" value="1"/>
</dbReference>
<gene>
    <name evidence="2" type="ORF">NEE14_007405</name>
</gene>
<dbReference type="InterPro" id="IPR004843">
    <property type="entry name" value="Calcineurin-like_PHP"/>
</dbReference>
<protein>
    <submittedName>
        <fullName evidence="2">Metallophosphoesterase</fullName>
    </submittedName>
</protein>
<dbReference type="PROSITE" id="PS51257">
    <property type="entry name" value="PROKAR_LIPOPROTEIN"/>
    <property type="match status" value="1"/>
</dbReference>
<dbReference type="Proteomes" id="UP001320603">
    <property type="component" value="Chromosome"/>
</dbReference>
<proteinExistence type="predicted"/>
<organism evidence="2 3">
    <name type="scientific">Parabacteroides absconsus</name>
    <dbReference type="NCBI Taxonomy" id="2951805"/>
    <lineage>
        <taxon>Bacteria</taxon>
        <taxon>Pseudomonadati</taxon>
        <taxon>Bacteroidota</taxon>
        <taxon>Bacteroidia</taxon>
        <taxon>Bacteroidales</taxon>
        <taxon>Tannerellaceae</taxon>
        <taxon>Parabacteroides</taxon>
    </lineage>
</organism>
<dbReference type="Gene3D" id="3.60.21.10">
    <property type="match status" value="2"/>
</dbReference>
<accession>A0ABZ2IP33</accession>
<sequence length="582" mass="66823">MLSLYKYLIASAYLFSFTACEQVKKPADIYPFQLAFIADPHIQDVVNHPHLIRTMESQVHSTRLFNENYFAFIAALDDAAQKGIKHIVIPGDLTDNGQLINQNAVRKILEKYTQTYGISFYFTTGNHDPSQPRDYENCDRNFLTSNGEKHTICSSLSISNQKENQCIQVDTTLKGAGYKKQLECYQQFGFFPQQQYLYWETPFSTYSYDNYSYSKAAEQSATNCRQYLLTDSISAIDASYLVEPIPGIWLLAIDGSVHKPKSALNGKQEFQGSGDGYNNILQYKPFLLPWVKKIASEAQRLHKTLIAFSHYPLIEFNDGASEAISKAWGDNKFDLSRVPKLSVSKAFLQAGIQLHFAGHMHINNTGTISDEQGNKLYNIQVPSIATYSPAYKIATVRNEYQIEIKTVYLDSIVNFNQLFPFYEKEYSASITKHKQPVWQKRIHQSRNYHEFCDYIFQDLVRLRFIPNDLPTFVQDSIVPINGLTIFNQVTGHSPSQDSTSWKSWNGYELILDLYRLRYADVGALKDIPNYRLKQYKQLFQEVSKSTSSSDMVTHLRNIATIYNYFLHGIPCDSLFIDLRNSK</sequence>
<evidence type="ECO:0000313" key="2">
    <source>
        <dbReference type="EMBL" id="WWV67770.1"/>
    </source>
</evidence>
<evidence type="ECO:0000313" key="3">
    <source>
        <dbReference type="Proteomes" id="UP001320603"/>
    </source>
</evidence>
<dbReference type="RefSeq" id="WP_251968755.1">
    <property type="nucleotide sequence ID" value="NZ_CP146284.1"/>
</dbReference>
<evidence type="ECO:0000259" key="1">
    <source>
        <dbReference type="Pfam" id="PF00149"/>
    </source>
</evidence>